<evidence type="ECO:0000313" key="1">
    <source>
        <dbReference type="EMBL" id="KAJ9082686.1"/>
    </source>
</evidence>
<name>A0ACC2U7G0_9FUNG</name>
<proteinExistence type="predicted"/>
<reference evidence="1" key="1">
    <citation type="submission" date="2022-04" db="EMBL/GenBank/DDBJ databases">
        <title>Genome of the entomopathogenic fungus Entomophthora muscae.</title>
        <authorList>
            <person name="Elya C."/>
            <person name="Lovett B.R."/>
            <person name="Lee E."/>
            <person name="Macias A.M."/>
            <person name="Hajek A.E."/>
            <person name="De Bivort B.L."/>
            <person name="Kasson M.T."/>
            <person name="De Fine Licht H.H."/>
            <person name="Stajich J.E."/>
        </authorList>
    </citation>
    <scope>NUCLEOTIDE SEQUENCE</scope>
    <source>
        <strain evidence="1">Berkeley</strain>
    </source>
</reference>
<dbReference type="EMBL" id="QTSX02001425">
    <property type="protein sequence ID" value="KAJ9082686.1"/>
    <property type="molecule type" value="Genomic_DNA"/>
</dbReference>
<protein>
    <submittedName>
        <fullName evidence="1">PHD type zinc finger protein with BAH domain-containing protein</fullName>
    </submittedName>
</protein>
<organism evidence="1 2">
    <name type="scientific">Entomophthora muscae</name>
    <dbReference type="NCBI Taxonomy" id="34485"/>
    <lineage>
        <taxon>Eukaryota</taxon>
        <taxon>Fungi</taxon>
        <taxon>Fungi incertae sedis</taxon>
        <taxon>Zoopagomycota</taxon>
        <taxon>Entomophthoromycotina</taxon>
        <taxon>Entomophthoromycetes</taxon>
        <taxon>Entomophthorales</taxon>
        <taxon>Entomophthoraceae</taxon>
        <taxon>Entomophthora</taxon>
    </lineage>
</organism>
<gene>
    <name evidence="1" type="primary">SNT2_1</name>
    <name evidence="1" type="ORF">DSO57_1002203</name>
</gene>
<accession>A0ACC2U7G0</accession>
<comment type="caution">
    <text evidence="1">The sequence shown here is derived from an EMBL/GenBank/DDBJ whole genome shotgun (WGS) entry which is preliminary data.</text>
</comment>
<evidence type="ECO:0000313" key="2">
    <source>
        <dbReference type="Proteomes" id="UP001165960"/>
    </source>
</evidence>
<keyword evidence="2" id="KW-1185">Reference proteome</keyword>
<dbReference type="Proteomes" id="UP001165960">
    <property type="component" value="Unassembled WGS sequence"/>
</dbReference>
<sequence length="967" mass="108613">MANSRVIKDKDKNSVLTTKKKKKTLTLESGKKITLNDFVYFDSDRPDRVYQIGRVIALTRQYGVALPTLEVEVYYRQADINATFSLGTHPRQVYGSFERQKIQLSTVVGKCTVLHRSQIHQFSEYIALDDCFYYEQVFYQSLSRFYTAIPTSQATHLPSRTLKSLKNQFEYLLCEPEVAYALPSASRENSPVSTGAGEPTTPQAEATQPSVPEADPDVDIEACEEDEDSDDEDGPGEPICTKTKPICSFFFPYRYFSLVRESSSKEPTDSEGLLPPSEIAVGEDFQIELPPYNGPSSTAGNQSEDEVIISASPEQRDKAISILEALSGMEFAIPTYFSEFQSRALQEIVKNDFDLEKVAEALRQADFGIALWSKEELDTLEEQLLAEGLKLHKIAEKFPNRSRVEVVRQFYRWKGDMQRLYANDKDAFEKIEPGLQAIVLDNTAQGLAVNLEPQEQPKRKSRRTASNSSEQCANCSTRHVTSWHPIPSGPLGEDALYCEICANHWYRYGTHISPENLEKRKRSMSISSTHSIQPPRKQTRKGRPKASTEEPSSPHIKRELTPDIKSAEKHQKFAVPINTSSPRRLSKHHSAEVSLIFLLNLIFSHFTRHQVMRELSQMHLKLWYHLNFVPLPPLERKIKQEVGSIEVSVAPPKLETEQPMAVTNGKDLSHISCQVCLGNARNHHKVVCSKCSLVVHYDCFLLEAISNDWTCDWCLNLSNKQYSMNSTCVICHIPSAQAPTCMKPTSKFNWVHVSCALLMMPLYLNKGEVTGVSDLDLSSWKERCKVCHEHKGFKVACRFCPTHLVHPICSVSNNSYHVGFDNSLVPSVICPAHSNIPPSKALDSIDSNTRKSIMSIHLQTRALPAPSSEPETSMPVSNGGTFHSLIPRLQLICSTCGVDSSPLWWWPGPRGNLSGTLCPYLPSFDSRASSGEADLAPITTLQCHICRWNHLRPLPQNTPPMQPANAM</sequence>